<keyword evidence="3" id="KW-1185">Reference proteome</keyword>
<evidence type="ECO:0000313" key="3">
    <source>
        <dbReference type="Proteomes" id="UP000032304"/>
    </source>
</evidence>
<dbReference type="Gramene" id="KJB45819">
    <property type="protein sequence ID" value="KJB45819"/>
    <property type="gene ID" value="B456_007G330800"/>
</dbReference>
<dbReference type="OMA" id="KEEVIIM"/>
<proteinExistence type="predicted"/>
<accession>A0A0D2SNS0</accession>
<gene>
    <name evidence="2" type="ORF">B456_007G330800</name>
</gene>
<feature type="compositionally biased region" description="Polar residues" evidence="1">
    <location>
        <begin position="12"/>
        <end position="22"/>
    </location>
</feature>
<sequence length="83" mass="9288">MLEGKAEVQEYCTDSMSSSSRQKNVKTMKKLYRKLEDDDDDAYISQTKSMLGDASWTTSSTSAADLYPVSLTSGCWQNRDSTN</sequence>
<evidence type="ECO:0000313" key="2">
    <source>
        <dbReference type="EMBL" id="KJB45819.1"/>
    </source>
</evidence>
<organism evidence="2 3">
    <name type="scientific">Gossypium raimondii</name>
    <name type="common">Peruvian cotton</name>
    <name type="synonym">Gossypium klotzschianum subsp. raimondii</name>
    <dbReference type="NCBI Taxonomy" id="29730"/>
    <lineage>
        <taxon>Eukaryota</taxon>
        <taxon>Viridiplantae</taxon>
        <taxon>Streptophyta</taxon>
        <taxon>Embryophyta</taxon>
        <taxon>Tracheophyta</taxon>
        <taxon>Spermatophyta</taxon>
        <taxon>Magnoliopsida</taxon>
        <taxon>eudicotyledons</taxon>
        <taxon>Gunneridae</taxon>
        <taxon>Pentapetalae</taxon>
        <taxon>rosids</taxon>
        <taxon>malvids</taxon>
        <taxon>Malvales</taxon>
        <taxon>Malvaceae</taxon>
        <taxon>Malvoideae</taxon>
        <taxon>Gossypium</taxon>
    </lineage>
</organism>
<feature type="region of interest" description="Disordered" evidence="1">
    <location>
        <begin position="1"/>
        <end position="23"/>
    </location>
</feature>
<name>A0A0D2SNS0_GOSRA</name>
<evidence type="ECO:0000256" key="1">
    <source>
        <dbReference type="SAM" id="MobiDB-lite"/>
    </source>
</evidence>
<dbReference type="EMBL" id="CM001746">
    <property type="protein sequence ID" value="KJB45819.1"/>
    <property type="molecule type" value="Genomic_DNA"/>
</dbReference>
<dbReference type="Proteomes" id="UP000032304">
    <property type="component" value="Chromosome 7"/>
</dbReference>
<protein>
    <submittedName>
        <fullName evidence="2">Uncharacterized protein</fullName>
    </submittedName>
</protein>
<reference evidence="2 3" key="1">
    <citation type="journal article" date="2012" name="Nature">
        <title>Repeated polyploidization of Gossypium genomes and the evolution of spinnable cotton fibres.</title>
        <authorList>
            <person name="Paterson A.H."/>
            <person name="Wendel J.F."/>
            <person name="Gundlach H."/>
            <person name="Guo H."/>
            <person name="Jenkins J."/>
            <person name="Jin D."/>
            <person name="Llewellyn D."/>
            <person name="Showmaker K.C."/>
            <person name="Shu S."/>
            <person name="Udall J."/>
            <person name="Yoo M.J."/>
            <person name="Byers R."/>
            <person name="Chen W."/>
            <person name="Doron-Faigenboim A."/>
            <person name="Duke M.V."/>
            <person name="Gong L."/>
            <person name="Grimwood J."/>
            <person name="Grover C."/>
            <person name="Grupp K."/>
            <person name="Hu G."/>
            <person name="Lee T.H."/>
            <person name="Li J."/>
            <person name="Lin L."/>
            <person name="Liu T."/>
            <person name="Marler B.S."/>
            <person name="Page J.T."/>
            <person name="Roberts A.W."/>
            <person name="Romanel E."/>
            <person name="Sanders W.S."/>
            <person name="Szadkowski E."/>
            <person name="Tan X."/>
            <person name="Tang H."/>
            <person name="Xu C."/>
            <person name="Wang J."/>
            <person name="Wang Z."/>
            <person name="Zhang D."/>
            <person name="Zhang L."/>
            <person name="Ashrafi H."/>
            <person name="Bedon F."/>
            <person name="Bowers J.E."/>
            <person name="Brubaker C.L."/>
            <person name="Chee P.W."/>
            <person name="Das S."/>
            <person name="Gingle A.R."/>
            <person name="Haigler C.H."/>
            <person name="Harker D."/>
            <person name="Hoffmann L.V."/>
            <person name="Hovav R."/>
            <person name="Jones D.C."/>
            <person name="Lemke C."/>
            <person name="Mansoor S."/>
            <person name="ur Rahman M."/>
            <person name="Rainville L.N."/>
            <person name="Rambani A."/>
            <person name="Reddy U.K."/>
            <person name="Rong J.K."/>
            <person name="Saranga Y."/>
            <person name="Scheffler B.E."/>
            <person name="Scheffler J.A."/>
            <person name="Stelly D.M."/>
            <person name="Triplett B.A."/>
            <person name="Van Deynze A."/>
            <person name="Vaslin M.F."/>
            <person name="Waghmare V.N."/>
            <person name="Walford S.A."/>
            <person name="Wright R.J."/>
            <person name="Zaki E.A."/>
            <person name="Zhang T."/>
            <person name="Dennis E.S."/>
            <person name="Mayer K.F."/>
            <person name="Peterson D.G."/>
            <person name="Rokhsar D.S."/>
            <person name="Wang X."/>
            <person name="Schmutz J."/>
        </authorList>
    </citation>
    <scope>NUCLEOTIDE SEQUENCE [LARGE SCALE GENOMIC DNA]</scope>
</reference>
<dbReference type="AlphaFoldDB" id="A0A0D2SNS0"/>